<protein>
    <submittedName>
        <fullName evidence="1">Uncharacterized protein</fullName>
    </submittedName>
</protein>
<proteinExistence type="predicted"/>
<dbReference type="STRING" id="619805.SAMN05660477_01771"/>
<dbReference type="AlphaFoldDB" id="A0A1T5F3U4"/>
<organism evidence="1 2">
    <name type="scientific">Soonwooa buanensis</name>
    <dbReference type="NCBI Taxonomy" id="619805"/>
    <lineage>
        <taxon>Bacteria</taxon>
        <taxon>Pseudomonadati</taxon>
        <taxon>Bacteroidota</taxon>
        <taxon>Flavobacteriia</taxon>
        <taxon>Flavobacteriales</taxon>
        <taxon>Weeksellaceae</taxon>
        <taxon>Chryseobacterium group</taxon>
        <taxon>Soonwooa</taxon>
    </lineage>
</organism>
<dbReference type="InterPro" id="IPR042226">
    <property type="entry name" value="eFR1_2_sf"/>
</dbReference>
<evidence type="ECO:0000313" key="1">
    <source>
        <dbReference type="EMBL" id="SKB90799.1"/>
    </source>
</evidence>
<dbReference type="EMBL" id="FUYZ01000005">
    <property type="protein sequence ID" value="SKB90799.1"/>
    <property type="molecule type" value="Genomic_DNA"/>
</dbReference>
<name>A0A1T5F3U4_9FLAO</name>
<accession>A0A1T5F3U4</accession>
<sequence>MTCTNFANTVIIKHSIMLNKKVAGLWIDGRKAIVVSNHNAETISDFEVKGNLKVEVQVGNSNEHTANNVEKTNRVKFYKEIEKEITNSTELYITGPGTAQEELRNYLLETPQYKNLKITLGTDSQLNDAEVLNEVKSHYGV</sequence>
<reference evidence="1 2" key="1">
    <citation type="submission" date="2017-02" db="EMBL/GenBank/DDBJ databases">
        <authorList>
            <person name="Peterson S.W."/>
        </authorList>
    </citation>
    <scope>NUCLEOTIDE SEQUENCE [LARGE SCALE GENOMIC DNA]</scope>
    <source>
        <strain evidence="1 2">DSM 22323</strain>
    </source>
</reference>
<keyword evidence="2" id="KW-1185">Reference proteome</keyword>
<dbReference type="Gene3D" id="3.30.420.60">
    <property type="entry name" value="eRF1 domain 2"/>
    <property type="match status" value="1"/>
</dbReference>
<dbReference type="SUPFAM" id="SSF53137">
    <property type="entry name" value="Translational machinery components"/>
    <property type="match status" value="1"/>
</dbReference>
<evidence type="ECO:0000313" key="2">
    <source>
        <dbReference type="Proteomes" id="UP000191112"/>
    </source>
</evidence>
<dbReference type="Proteomes" id="UP000191112">
    <property type="component" value="Unassembled WGS sequence"/>
</dbReference>
<gene>
    <name evidence="1" type="ORF">SAMN05660477_01771</name>
</gene>